<gene>
    <name evidence="1" type="ORF">APZ42_031554</name>
</gene>
<evidence type="ECO:0000313" key="1">
    <source>
        <dbReference type="EMBL" id="KZS05305.1"/>
    </source>
</evidence>
<sequence>MRTRLKIKKNRTWPCLVTMAYLDFEEYAALVEDEEGVNTSDASTKLPSLPPATIPMPSFTVNTWPKWRSHFFQNWRKNPIGKIFGVSKLCHKYFAGDKKYFTNFKVHCTLVHKDEWDSFSSSVTPLKSKPSMVNLVYPTKPVSKGRKDSLDQSVIRLISEEHVLLHIVNRPGFRTFMQGLLAVPGYQLPSTQRVRNTLISDLKATLKKQVMEKIMKFSRFTTILDIWSSNNMSGCIGFTCQAVTTDFELLNCFSGVKEMRSRHTADAIIAEYEDILQNRDIHLQSNMIPAHFNGFPGWKEDEAQLFDEELPEMEARLVHSLQPVAESTGDMEMVELELDLEDPYGVFYLDVPLSDEDILEVVGDGEDVSEIQDIGVSLEDTYLFQAPTWMIHADEQHYVLSKKIYAMEFPIFNAEQVYSAHSTWGASASKAASVGLSIDLILKTGSWTSESVFSKHYNPPIKKESFGRHTLSIRFVTNHPKLVKPPYCFLAIPPSCAGWLIFSFCRVIDLGKLEVSIVQTVGGIVVKMERFRLISGALSDSHIVIDSLGKYIFHRNGVVYGSTSRYLTRRCTANLICNEQSIFSPSGFHNREDHVLISKF</sequence>
<proteinExistence type="predicted"/>
<protein>
    <submittedName>
        <fullName evidence="1">Uncharacterized protein</fullName>
    </submittedName>
</protein>
<dbReference type="Proteomes" id="UP000076858">
    <property type="component" value="Unassembled WGS sequence"/>
</dbReference>
<organism evidence="1 2">
    <name type="scientific">Daphnia magna</name>
    <dbReference type="NCBI Taxonomy" id="35525"/>
    <lineage>
        <taxon>Eukaryota</taxon>
        <taxon>Metazoa</taxon>
        <taxon>Ecdysozoa</taxon>
        <taxon>Arthropoda</taxon>
        <taxon>Crustacea</taxon>
        <taxon>Branchiopoda</taxon>
        <taxon>Diplostraca</taxon>
        <taxon>Cladocera</taxon>
        <taxon>Anomopoda</taxon>
        <taxon>Daphniidae</taxon>
        <taxon>Daphnia</taxon>
    </lineage>
</organism>
<comment type="caution">
    <text evidence="1">The sequence shown here is derived from an EMBL/GenBank/DDBJ whole genome shotgun (WGS) entry which is preliminary data.</text>
</comment>
<dbReference type="InterPro" id="IPR052717">
    <property type="entry name" value="Vacuolar_transposase_reg"/>
</dbReference>
<dbReference type="OrthoDB" id="10057873at2759"/>
<dbReference type="EMBL" id="LRGB01002969">
    <property type="protein sequence ID" value="KZS05305.1"/>
    <property type="molecule type" value="Genomic_DNA"/>
</dbReference>
<name>A0A162DBA5_9CRUS</name>
<dbReference type="PANTHER" id="PTHR46169:SF28">
    <property type="match status" value="1"/>
</dbReference>
<keyword evidence="2" id="KW-1185">Reference proteome</keyword>
<evidence type="ECO:0000313" key="2">
    <source>
        <dbReference type="Proteomes" id="UP000076858"/>
    </source>
</evidence>
<dbReference type="PANTHER" id="PTHR46169">
    <property type="entry name" value="DNA REPLICATION-RELATED ELEMENT FACTOR, ISOFORM A"/>
    <property type="match status" value="1"/>
</dbReference>
<dbReference type="SUPFAM" id="SSF140996">
    <property type="entry name" value="Hermes dimerisation domain"/>
    <property type="match status" value="1"/>
</dbReference>
<accession>A0A162DBA5</accession>
<dbReference type="AlphaFoldDB" id="A0A162DBA5"/>
<reference evidence="1 2" key="1">
    <citation type="submission" date="2016-03" db="EMBL/GenBank/DDBJ databases">
        <title>EvidentialGene: Evidence-directed Construction of Genes on Genomes.</title>
        <authorList>
            <person name="Gilbert D.G."/>
            <person name="Choi J.-H."/>
            <person name="Mockaitis K."/>
            <person name="Colbourne J."/>
            <person name="Pfrender M."/>
        </authorList>
    </citation>
    <scope>NUCLEOTIDE SEQUENCE [LARGE SCALE GENOMIC DNA]</scope>
    <source>
        <strain evidence="1 2">Xinb3</strain>
        <tissue evidence="1">Complete organism</tissue>
    </source>
</reference>